<dbReference type="GO" id="GO:0005829">
    <property type="term" value="C:cytosol"/>
    <property type="evidence" value="ECO:0007669"/>
    <property type="project" value="TreeGrafter"/>
</dbReference>
<dbReference type="InterPro" id="IPR011006">
    <property type="entry name" value="CheY-like_superfamily"/>
</dbReference>
<evidence type="ECO:0000259" key="9">
    <source>
        <dbReference type="PROSITE" id="PS51755"/>
    </source>
</evidence>
<evidence type="ECO:0000256" key="4">
    <source>
        <dbReference type="ARBA" id="ARBA00023125"/>
    </source>
</evidence>
<dbReference type="SMART" id="SM00862">
    <property type="entry name" value="Trans_reg_C"/>
    <property type="match status" value="1"/>
</dbReference>
<dbReference type="Proteomes" id="UP000215137">
    <property type="component" value="Chromosome"/>
</dbReference>
<dbReference type="RefSeq" id="WP_095373244.1">
    <property type="nucleotide sequence ID" value="NZ_CP022983.1"/>
</dbReference>
<feature type="domain" description="OmpR/PhoB-type" evidence="9">
    <location>
        <begin position="125"/>
        <end position="221"/>
    </location>
</feature>
<dbReference type="SUPFAM" id="SSF52172">
    <property type="entry name" value="CheY-like"/>
    <property type="match status" value="1"/>
</dbReference>
<keyword evidence="11" id="KW-1185">Reference proteome</keyword>
<evidence type="ECO:0000256" key="3">
    <source>
        <dbReference type="ARBA" id="ARBA00023015"/>
    </source>
</evidence>
<dbReference type="GO" id="GO:0032993">
    <property type="term" value="C:protein-DNA complex"/>
    <property type="evidence" value="ECO:0007669"/>
    <property type="project" value="TreeGrafter"/>
</dbReference>
<feature type="DNA-binding region" description="OmpR/PhoB-type" evidence="7">
    <location>
        <begin position="125"/>
        <end position="221"/>
    </location>
</feature>
<dbReference type="GO" id="GO:0006355">
    <property type="term" value="P:regulation of DNA-templated transcription"/>
    <property type="evidence" value="ECO:0007669"/>
    <property type="project" value="InterPro"/>
</dbReference>
<proteinExistence type="predicted"/>
<dbReference type="InterPro" id="IPR036388">
    <property type="entry name" value="WH-like_DNA-bd_sf"/>
</dbReference>
<evidence type="ECO:0000256" key="6">
    <source>
        <dbReference type="PROSITE-ProRule" id="PRU00169"/>
    </source>
</evidence>
<dbReference type="CDD" id="cd00383">
    <property type="entry name" value="trans_reg_C"/>
    <property type="match status" value="1"/>
</dbReference>
<dbReference type="GO" id="GO:0000156">
    <property type="term" value="F:phosphorelay response regulator activity"/>
    <property type="evidence" value="ECO:0007669"/>
    <property type="project" value="TreeGrafter"/>
</dbReference>
<dbReference type="InterPro" id="IPR001789">
    <property type="entry name" value="Sig_transdc_resp-reg_receiver"/>
</dbReference>
<dbReference type="EMBL" id="CP022983">
    <property type="protein sequence ID" value="ASV69680.1"/>
    <property type="molecule type" value="Genomic_DNA"/>
</dbReference>
<dbReference type="Gene3D" id="6.10.250.690">
    <property type="match status" value="1"/>
</dbReference>
<dbReference type="Gene3D" id="3.40.50.2300">
    <property type="match status" value="1"/>
</dbReference>
<organism evidence="10 11">
    <name type="scientific">Cytobacillus kochii</name>
    <dbReference type="NCBI Taxonomy" id="859143"/>
    <lineage>
        <taxon>Bacteria</taxon>
        <taxon>Bacillati</taxon>
        <taxon>Bacillota</taxon>
        <taxon>Bacilli</taxon>
        <taxon>Bacillales</taxon>
        <taxon>Bacillaceae</taxon>
        <taxon>Cytobacillus</taxon>
    </lineage>
</organism>
<dbReference type="Gene3D" id="1.10.10.10">
    <property type="entry name" value="Winged helix-like DNA-binding domain superfamily/Winged helix DNA-binding domain"/>
    <property type="match status" value="1"/>
</dbReference>
<dbReference type="GO" id="GO:0000976">
    <property type="term" value="F:transcription cis-regulatory region binding"/>
    <property type="evidence" value="ECO:0007669"/>
    <property type="project" value="TreeGrafter"/>
</dbReference>
<evidence type="ECO:0000313" key="10">
    <source>
        <dbReference type="EMBL" id="ASV69680.1"/>
    </source>
</evidence>
<sequence>MKKILVIEDDISLNQGITLSLKQDNYSFTQVYTLEEATVALHKDIYDLMLVDINLPDGNGVEWIQAMMKNDLCPFIFLTANDLEVDIVRGLELGADDYITKPFSLMILRARVSAVFRRQQSHQNKDIYQIGNFYFNFEKMQFMNQSLPIELSKTEQKLLRLLIVNKGQTLQRELLIDKVWLDESAFVEKNALSVAIKRLRDKLGVENRIETVYGIGYSWKK</sequence>
<feature type="modified residue" description="4-aspartylphosphate" evidence="6">
    <location>
        <position position="52"/>
    </location>
</feature>
<keyword evidence="3" id="KW-0805">Transcription regulation</keyword>
<dbReference type="KEGG" id="bko:CKF48_21645"/>
<evidence type="ECO:0000259" key="8">
    <source>
        <dbReference type="PROSITE" id="PS50110"/>
    </source>
</evidence>
<keyword evidence="1 6" id="KW-0597">Phosphoprotein</keyword>
<dbReference type="AlphaFoldDB" id="A0A248TNL0"/>
<reference evidence="10 11" key="1">
    <citation type="submission" date="2017-08" db="EMBL/GenBank/DDBJ databases">
        <title>Complete Genome Sequence of Bacillus kochii Oregon-R-modENCODE STRAIN BDGP4, isolated from Drosophila melanogaster gut.</title>
        <authorList>
            <person name="Wan K.H."/>
            <person name="Yu C."/>
            <person name="Park S."/>
            <person name="Hammonds A.S."/>
            <person name="Booth B.W."/>
            <person name="Celniker S.E."/>
        </authorList>
    </citation>
    <scope>NUCLEOTIDE SEQUENCE [LARGE SCALE GENOMIC DNA]</scope>
    <source>
        <strain evidence="10 11">BDGP4</strain>
    </source>
</reference>
<protein>
    <submittedName>
        <fullName evidence="10">DNA-binding response regulator</fullName>
    </submittedName>
</protein>
<dbReference type="PROSITE" id="PS50110">
    <property type="entry name" value="RESPONSE_REGULATORY"/>
    <property type="match status" value="1"/>
</dbReference>
<dbReference type="SMART" id="SM00448">
    <property type="entry name" value="REC"/>
    <property type="match status" value="1"/>
</dbReference>
<dbReference type="InterPro" id="IPR039420">
    <property type="entry name" value="WalR-like"/>
</dbReference>
<name>A0A248TNL0_9BACI</name>
<feature type="domain" description="Response regulatory" evidence="8">
    <location>
        <begin position="3"/>
        <end position="116"/>
    </location>
</feature>
<evidence type="ECO:0000313" key="11">
    <source>
        <dbReference type="Proteomes" id="UP000215137"/>
    </source>
</evidence>
<dbReference type="PROSITE" id="PS51755">
    <property type="entry name" value="OMPR_PHOB"/>
    <property type="match status" value="1"/>
</dbReference>
<evidence type="ECO:0000256" key="7">
    <source>
        <dbReference type="PROSITE-ProRule" id="PRU01091"/>
    </source>
</evidence>
<accession>A0A248TNL0</accession>
<keyword evidence="2" id="KW-0902">Two-component regulatory system</keyword>
<keyword evidence="4 7" id="KW-0238">DNA-binding</keyword>
<dbReference type="Pfam" id="PF00486">
    <property type="entry name" value="Trans_reg_C"/>
    <property type="match status" value="1"/>
</dbReference>
<dbReference type="Pfam" id="PF00072">
    <property type="entry name" value="Response_reg"/>
    <property type="match status" value="1"/>
</dbReference>
<dbReference type="OrthoDB" id="9790442at2"/>
<dbReference type="PANTHER" id="PTHR48111">
    <property type="entry name" value="REGULATOR OF RPOS"/>
    <property type="match status" value="1"/>
</dbReference>
<dbReference type="InterPro" id="IPR001867">
    <property type="entry name" value="OmpR/PhoB-type_DNA-bd"/>
</dbReference>
<evidence type="ECO:0000256" key="5">
    <source>
        <dbReference type="ARBA" id="ARBA00023163"/>
    </source>
</evidence>
<keyword evidence="5" id="KW-0804">Transcription</keyword>
<gene>
    <name evidence="10" type="ORF">CKF48_21645</name>
</gene>
<evidence type="ECO:0000256" key="2">
    <source>
        <dbReference type="ARBA" id="ARBA00023012"/>
    </source>
</evidence>
<dbReference type="PANTHER" id="PTHR48111:SF40">
    <property type="entry name" value="PHOSPHATE REGULON TRANSCRIPTIONAL REGULATORY PROTEIN PHOB"/>
    <property type="match status" value="1"/>
</dbReference>
<evidence type="ECO:0000256" key="1">
    <source>
        <dbReference type="ARBA" id="ARBA00022553"/>
    </source>
</evidence>